<evidence type="ECO:0000313" key="2">
    <source>
        <dbReference type="EMBL" id="QRC97263.1"/>
    </source>
</evidence>
<dbReference type="EMBL" id="CP069029">
    <property type="protein sequence ID" value="QRC97263.1"/>
    <property type="molecule type" value="Genomic_DNA"/>
</dbReference>
<proteinExistence type="predicted"/>
<dbReference type="AlphaFoldDB" id="A0A7U2F429"/>
<protein>
    <submittedName>
        <fullName evidence="2">Uncharacterized protein</fullName>
    </submittedName>
</protein>
<accession>A0A7U2F429</accession>
<gene>
    <name evidence="2" type="ORF">JI435_306310</name>
</gene>
<evidence type="ECO:0000256" key="1">
    <source>
        <dbReference type="SAM" id="MobiDB-lite"/>
    </source>
</evidence>
<feature type="compositionally biased region" description="Polar residues" evidence="1">
    <location>
        <begin position="154"/>
        <end position="175"/>
    </location>
</feature>
<feature type="region of interest" description="Disordered" evidence="1">
    <location>
        <begin position="145"/>
        <end position="206"/>
    </location>
</feature>
<organism evidence="2 3">
    <name type="scientific">Phaeosphaeria nodorum (strain SN15 / ATCC MYA-4574 / FGSC 10173)</name>
    <name type="common">Glume blotch fungus</name>
    <name type="synonym">Parastagonospora nodorum</name>
    <dbReference type="NCBI Taxonomy" id="321614"/>
    <lineage>
        <taxon>Eukaryota</taxon>
        <taxon>Fungi</taxon>
        <taxon>Dikarya</taxon>
        <taxon>Ascomycota</taxon>
        <taxon>Pezizomycotina</taxon>
        <taxon>Dothideomycetes</taxon>
        <taxon>Pleosporomycetidae</taxon>
        <taxon>Pleosporales</taxon>
        <taxon>Pleosporineae</taxon>
        <taxon>Phaeosphaeriaceae</taxon>
        <taxon>Parastagonospora</taxon>
    </lineage>
</organism>
<dbReference type="Proteomes" id="UP000663193">
    <property type="component" value="Chromosome 7"/>
</dbReference>
<sequence>MMSTDWWNYFSTLPWGRYFSRIYRQDCNSPTRLPVIDGISISPLDDGQSRQGGVAPAPRCDTLFDELLQPDFRPHWRLPPYTIVDGIPQISASCAPRLPSVTVPPAHTYAFSQSQSLISPRPPLWMQPASETTVREPVEYDEYTSFQPGHARSSRQTNLGPSQSHESNTSTTPRPNVTLRPIRRTHRPENSTSVDPPPPYQPRDPIQTCRVVRRRNRPVVEVLQGVGQATATRVGQRAVESLGDVQGAMRDVQYHNRVMRAKRKIVWLEKHGFMNAQERLLTREITGGHVGE</sequence>
<reference evidence="3" key="1">
    <citation type="journal article" date="2021" name="BMC Genomics">
        <title>Chromosome-level genome assembly and manually-curated proteome of model necrotroph Parastagonospora nodorum Sn15 reveals a genome-wide trove of candidate effector homologs, and redundancy of virulence-related functions within an accessory chromosome.</title>
        <authorList>
            <person name="Bertazzoni S."/>
            <person name="Jones D.A.B."/>
            <person name="Phan H.T."/>
            <person name="Tan K.-C."/>
            <person name="Hane J.K."/>
        </authorList>
    </citation>
    <scope>NUCLEOTIDE SEQUENCE [LARGE SCALE GENOMIC DNA]</scope>
    <source>
        <strain evidence="3">SN15 / ATCC MYA-4574 / FGSC 10173)</strain>
    </source>
</reference>
<dbReference type="VEuPathDB" id="FungiDB:JI435_306310"/>
<evidence type="ECO:0000313" key="3">
    <source>
        <dbReference type="Proteomes" id="UP000663193"/>
    </source>
</evidence>
<keyword evidence="3" id="KW-1185">Reference proteome</keyword>
<name>A0A7U2F429_PHANO</name>